<evidence type="ECO:0000313" key="10">
    <source>
        <dbReference type="EMBL" id="MEA5668757.1"/>
    </source>
</evidence>
<keyword evidence="5" id="KW-0808">Transferase</keyword>
<comment type="pathway">
    <text evidence="1">Protein modification; protein glycosylation.</text>
</comment>
<dbReference type="Proteomes" id="UP001301653">
    <property type="component" value="Unassembled WGS sequence"/>
</dbReference>
<dbReference type="Gene3D" id="3.40.50.11380">
    <property type="match status" value="1"/>
</dbReference>
<comment type="caution">
    <text evidence="10">The sequence shown here is derived from an EMBL/GenBank/DDBJ whole genome shotgun (WGS) entry which is preliminary data.</text>
</comment>
<keyword evidence="4" id="KW-0328">Glycosyltransferase</keyword>
<dbReference type="Pfam" id="PF13432">
    <property type="entry name" value="TPR_16"/>
    <property type="match status" value="2"/>
</dbReference>
<evidence type="ECO:0000256" key="5">
    <source>
        <dbReference type="ARBA" id="ARBA00022679"/>
    </source>
</evidence>
<dbReference type="PANTHER" id="PTHR44998">
    <property type="match status" value="1"/>
</dbReference>
<evidence type="ECO:0000256" key="2">
    <source>
        <dbReference type="ARBA" id="ARBA00005386"/>
    </source>
</evidence>
<keyword evidence="11" id="KW-1185">Reference proteome</keyword>
<organism evidence="10 11">
    <name type="scientific">Stenotrophomonas capsici</name>
    <dbReference type="NCBI Taxonomy" id="3110230"/>
    <lineage>
        <taxon>Bacteria</taxon>
        <taxon>Pseudomonadati</taxon>
        <taxon>Pseudomonadota</taxon>
        <taxon>Gammaproteobacteria</taxon>
        <taxon>Lysobacterales</taxon>
        <taxon>Lysobacteraceae</taxon>
        <taxon>Stenotrophomonas</taxon>
    </lineage>
</organism>
<dbReference type="PANTHER" id="PTHR44998:SF1">
    <property type="entry name" value="UDP-N-ACETYLGLUCOSAMINE--PEPTIDE N-ACETYLGLUCOSAMINYLTRANSFERASE 110 KDA SUBUNIT"/>
    <property type="match status" value="1"/>
</dbReference>
<proteinExistence type="inferred from homology"/>
<comment type="similarity">
    <text evidence="2">Belongs to the glycosyltransferase 41 family. O-GlcNAc transferase subfamily.</text>
</comment>
<evidence type="ECO:0000256" key="1">
    <source>
        <dbReference type="ARBA" id="ARBA00004922"/>
    </source>
</evidence>
<protein>
    <recommendedName>
        <fullName evidence="3">protein O-GlcNAc transferase</fullName>
        <ecNumber evidence="3">2.4.1.255</ecNumber>
    </recommendedName>
</protein>
<dbReference type="PROSITE" id="PS50005">
    <property type="entry name" value="TPR"/>
    <property type="match status" value="1"/>
</dbReference>
<evidence type="ECO:0000256" key="3">
    <source>
        <dbReference type="ARBA" id="ARBA00011970"/>
    </source>
</evidence>
<evidence type="ECO:0000256" key="6">
    <source>
        <dbReference type="ARBA" id="ARBA00022737"/>
    </source>
</evidence>
<reference evidence="10 11" key="1">
    <citation type="submission" date="2023-12" db="EMBL/GenBank/DDBJ databases">
        <title>Stenotrophomonas guangdongensis sp. nov., isolated from wilted pepper plants (Capsicum annuum).</title>
        <authorList>
            <person name="Qiu M."/>
            <person name="Li Y."/>
            <person name="Liu Q."/>
            <person name="Zhang X."/>
            <person name="Huang Y."/>
            <person name="Guo R."/>
            <person name="Hu M."/>
            <person name="Zhou J."/>
            <person name="Zhou X."/>
        </authorList>
    </citation>
    <scope>NUCLEOTIDE SEQUENCE [LARGE SCALE GENOMIC DNA]</scope>
    <source>
        <strain evidence="10 11">MH1</strain>
    </source>
</reference>
<dbReference type="RefSeq" id="WP_323439274.1">
    <property type="nucleotide sequence ID" value="NZ_JAYFUH010000249.1"/>
</dbReference>
<accession>A0ABU5V6C7</accession>
<dbReference type="InterPro" id="IPR029489">
    <property type="entry name" value="OGT/SEC/SPY_C"/>
</dbReference>
<dbReference type="Pfam" id="PF13844">
    <property type="entry name" value="Glyco_transf_41"/>
    <property type="match status" value="2"/>
</dbReference>
<dbReference type="InterPro" id="IPR013105">
    <property type="entry name" value="TPR_2"/>
</dbReference>
<dbReference type="InterPro" id="IPR019734">
    <property type="entry name" value="TPR_rpt"/>
</dbReference>
<dbReference type="EMBL" id="JAYFUH010000249">
    <property type="protein sequence ID" value="MEA5668757.1"/>
    <property type="molecule type" value="Genomic_DNA"/>
</dbReference>
<evidence type="ECO:0000256" key="7">
    <source>
        <dbReference type="ARBA" id="ARBA00022803"/>
    </source>
</evidence>
<name>A0ABU5V6C7_9GAMM</name>
<dbReference type="Pfam" id="PF07719">
    <property type="entry name" value="TPR_2"/>
    <property type="match status" value="1"/>
</dbReference>
<evidence type="ECO:0000256" key="4">
    <source>
        <dbReference type="ARBA" id="ARBA00022676"/>
    </source>
</evidence>
<feature type="domain" description="O-GlcNAc transferase C-terminal" evidence="9">
    <location>
        <begin position="443"/>
        <end position="626"/>
    </location>
</feature>
<dbReference type="Gene3D" id="1.25.40.10">
    <property type="entry name" value="Tetratricopeptide repeat domain"/>
    <property type="match status" value="2"/>
</dbReference>
<dbReference type="EC" id="2.4.1.255" evidence="3"/>
<evidence type="ECO:0000256" key="8">
    <source>
        <dbReference type="PROSITE-ProRule" id="PRU00339"/>
    </source>
</evidence>
<evidence type="ECO:0000313" key="11">
    <source>
        <dbReference type="Proteomes" id="UP001301653"/>
    </source>
</evidence>
<dbReference type="InterPro" id="IPR011990">
    <property type="entry name" value="TPR-like_helical_dom_sf"/>
</dbReference>
<feature type="domain" description="O-GlcNAc transferase C-terminal" evidence="9">
    <location>
        <begin position="286"/>
        <end position="434"/>
    </location>
</feature>
<dbReference type="Gene3D" id="3.40.50.2000">
    <property type="entry name" value="Glycogen Phosphorylase B"/>
    <property type="match status" value="1"/>
</dbReference>
<keyword evidence="7 8" id="KW-0802">TPR repeat</keyword>
<evidence type="ECO:0000259" key="9">
    <source>
        <dbReference type="Pfam" id="PF13844"/>
    </source>
</evidence>
<sequence>MSEAAHARELHAAGQLDAAADAYRNALDATPDDRRLRRDYGVLLMQGGKQAEAILLLDRPEVIVAADVDLLCILALCLRATGRYTRAIEVARQITSMDPDSSLGWLLLGSALHSMGAAAAARAPLQQALTLEPDFGEAWHYLGESLQALRRWDEAIHAYRQAARQQPTEVLNIALCHMLAGRTQAALHDFEAAARMMPGRADVLAQLAHCQAMMCLHDRQQDSVHALSALLSDKQAIPAAPEPFLLSTLAIPEPLKAEAIRRHGQAIASSHATTPRCSIGVRPAQPMQRIRIGYLSADFGEHAVGTLVSRHFAAHDRSRFEVFGYSLSNELPSPGLIEGFDRFLDAATLDDASLAAHIAEDRIDVLIDMAGFTLGARPGVLCRRPAPLQWGWLGFVHGQHATWLDGVLLDANIQPVDAEWLYTDRIIRLQGTLFPAAPVRRGIRDRARFCLPENAVVLASFNNTYKLSAALIHSWSRILTQADEAHLMVYLPAAARPGFLVQWRACNGPEDRLHLVDKIDLEAQSDRAATCDLFLDAFQYQAGATAIHAIGNDLPVLSIDGPQPLSRLSASLNRFLGMDALVCRDVGDYIERAVRLARSPDALHTLRDHLRRQVSKHGLFDPRRSAAAIETAILQHLSH</sequence>
<feature type="repeat" description="TPR" evidence="8">
    <location>
        <begin position="136"/>
        <end position="169"/>
    </location>
</feature>
<dbReference type="SMART" id="SM00028">
    <property type="entry name" value="TPR"/>
    <property type="match status" value="4"/>
</dbReference>
<gene>
    <name evidence="10" type="ORF">VA603_14515</name>
</gene>
<dbReference type="SUPFAM" id="SSF48452">
    <property type="entry name" value="TPR-like"/>
    <property type="match status" value="1"/>
</dbReference>
<keyword evidence="6" id="KW-0677">Repeat</keyword>